<dbReference type="RefSeq" id="WP_156611817.1">
    <property type="nucleotide sequence ID" value="NZ_WPCU01000010.1"/>
</dbReference>
<gene>
    <name evidence="2" type="ORF">GC722_16240</name>
</gene>
<comment type="caution">
    <text evidence="2">The sequence shown here is derived from an EMBL/GenBank/DDBJ whole genome shotgun (WGS) entry which is preliminary data.</text>
</comment>
<dbReference type="PANTHER" id="PTHR41700:SF1">
    <property type="entry name" value="N-ACETYLTRANSFERASE DOMAIN-CONTAINING PROTEIN"/>
    <property type="match status" value="1"/>
</dbReference>
<evidence type="ECO:0000313" key="3">
    <source>
        <dbReference type="Proteomes" id="UP000435304"/>
    </source>
</evidence>
<reference evidence="2 3" key="1">
    <citation type="submission" date="2019-12" db="EMBL/GenBank/DDBJ databases">
        <title>Auraticoccus cholistani sp. nov., an actinomycete isolated from soil of Cholistan desert.</title>
        <authorList>
            <person name="Cheema M.T."/>
        </authorList>
    </citation>
    <scope>NUCLEOTIDE SEQUENCE [LARGE SCALE GENOMIC DNA]</scope>
    <source>
        <strain evidence="2 3">F435</strain>
    </source>
</reference>
<protein>
    <recommendedName>
        <fullName evidence="1">N-acetyltransferase domain-containing protein</fullName>
    </recommendedName>
</protein>
<feature type="domain" description="N-acetyltransferase" evidence="1">
    <location>
        <begin position="4"/>
        <end position="158"/>
    </location>
</feature>
<keyword evidence="3" id="KW-1185">Reference proteome</keyword>
<dbReference type="InterPro" id="IPR016181">
    <property type="entry name" value="Acyl_CoA_acyltransferase"/>
</dbReference>
<dbReference type="EMBL" id="WPCU01000010">
    <property type="protein sequence ID" value="MVA77554.1"/>
    <property type="molecule type" value="Genomic_DNA"/>
</dbReference>
<evidence type="ECO:0000313" key="2">
    <source>
        <dbReference type="EMBL" id="MVA77554.1"/>
    </source>
</evidence>
<accession>A0A6A9V1W0</accession>
<dbReference type="Proteomes" id="UP000435304">
    <property type="component" value="Unassembled WGS sequence"/>
</dbReference>
<dbReference type="CDD" id="cd04301">
    <property type="entry name" value="NAT_SF"/>
    <property type="match status" value="1"/>
</dbReference>
<dbReference type="InterPro" id="IPR038764">
    <property type="entry name" value="GNAT_N_AcTrfase_prd"/>
</dbReference>
<dbReference type="AlphaFoldDB" id="A0A6A9V1W0"/>
<dbReference type="PROSITE" id="PS51186">
    <property type="entry name" value="GNAT"/>
    <property type="match status" value="1"/>
</dbReference>
<dbReference type="InterPro" id="IPR000182">
    <property type="entry name" value="GNAT_dom"/>
</dbReference>
<sequence length="242" mass="26312">MGDPTLVEVTGAEELAEASALYRRVFGYLDPGTALNPRLLLSMLRHGGIALGARDGDGRLVAFAYGWTGLEAGRPFHYSQAVVISPEWQSRGLGRRIKHAQRERALALGLQQMRWSFDPLLAVNAHFNLDVLGAVGHEVVPDLFGPGEHRLVVQWDLRHPRTPLDVPGLDDLVGPDLGPGGVAAAAGLRLLVVPARPRRDPGLSTRVVHTLQQQAAEGFVAAGCRRLDDDRSVYLLAHPEER</sequence>
<dbReference type="PANTHER" id="PTHR41700">
    <property type="entry name" value="GCN5-RELATED N-ACETYLTRANSFERASE"/>
    <property type="match status" value="1"/>
</dbReference>
<dbReference type="Gene3D" id="3.40.630.30">
    <property type="match status" value="1"/>
</dbReference>
<name>A0A6A9V1W0_9ACTN</name>
<organism evidence="2 3">
    <name type="scientific">Auraticoccus cholistanensis</name>
    <dbReference type="NCBI Taxonomy" id="2656650"/>
    <lineage>
        <taxon>Bacteria</taxon>
        <taxon>Bacillati</taxon>
        <taxon>Actinomycetota</taxon>
        <taxon>Actinomycetes</taxon>
        <taxon>Propionibacteriales</taxon>
        <taxon>Propionibacteriaceae</taxon>
        <taxon>Auraticoccus</taxon>
    </lineage>
</organism>
<proteinExistence type="predicted"/>
<dbReference type="SUPFAM" id="SSF55729">
    <property type="entry name" value="Acyl-CoA N-acyltransferases (Nat)"/>
    <property type="match status" value="1"/>
</dbReference>
<dbReference type="GO" id="GO:0016747">
    <property type="term" value="F:acyltransferase activity, transferring groups other than amino-acyl groups"/>
    <property type="evidence" value="ECO:0007669"/>
    <property type="project" value="InterPro"/>
</dbReference>
<evidence type="ECO:0000259" key="1">
    <source>
        <dbReference type="PROSITE" id="PS51186"/>
    </source>
</evidence>